<dbReference type="CDD" id="cd06588">
    <property type="entry name" value="PhnB_like"/>
    <property type="match status" value="1"/>
</dbReference>
<dbReference type="InterPro" id="IPR028973">
    <property type="entry name" value="PhnB-like"/>
</dbReference>
<feature type="domain" description="PhnB-like" evidence="1">
    <location>
        <begin position="3"/>
        <end position="132"/>
    </location>
</feature>
<sequence length="138" mass="15692">MIITPNLHFNGECEQALKLYEKVFRGRITTLMHYSDADPSDLSNLLSEKEQGYVYHAEMIIGSQRFMFSDSLDKIPFGRNLSIVVTFESVDEVKDAYSMLSVGGSDIVPLKETTYSTCMVSLVDRFGVRWELMTENNS</sequence>
<dbReference type="EMBL" id="JAHLQF010000001">
    <property type="protein sequence ID" value="MBU5483742.1"/>
    <property type="molecule type" value="Genomic_DNA"/>
</dbReference>
<dbReference type="PANTHER" id="PTHR33990">
    <property type="entry name" value="PROTEIN YJDN-RELATED"/>
    <property type="match status" value="1"/>
</dbReference>
<protein>
    <submittedName>
        <fullName evidence="2">VOC family protein</fullName>
    </submittedName>
</protein>
<accession>A0ABS6EG58</accession>
<comment type="caution">
    <text evidence="2">The sequence shown here is derived from an EMBL/GenBank/DDBJ whole genome shotgun (WGS) entry which is preliminary data.</text>
</comment>
<dbReference type="Pfam" id="PF06983">
    <property type="entry name" value="3-dmu-9_3-mt"/>
    <property type="match status" value="1"/>
</dbReference>
<evidence type="ECO:0000313" key="3">
    <source>
        <dbReference type="Proteomes" id="UP000726170"/>
    </source>
</evidence>
<name>A0ABS6EG58_9CLOT</name>
<keyword evidence="3" id="KW-1185">Reference proteome</keyword>
<reference evidence="2 3" key="1">
    <citation type="submission" date="2021-06" db="EMBL/GenBank/DDBJ databases">
        <authorList>
            <person name="Sun Q."/>
            <person name="Li D."/>
        </authorList>
    </citation>
    <scope>NUCLEOTIDE SEQUENCE [LARGE SCALE GENOMIC DNA]</scope>
    <source>
        <strain evidence="2 3">MSJ-11</strain>
    </source>
</reference>
<proteinExistence type="predicted"/>
<dbReference type="RefSeq" id="WP_216438097.1">
    <property type="nucleotide sequence ID" value="NZ_JAHLQF010000001.1"/>
</dbReference>
<dbReference type="Proteomes" id="UP000726170">
    <property type="component" value="Unassembled WGS sequence"/>
</dbReference>
<dbReference type="PANTHER" id="PTHR33990:SF1">
    <property type="entry name" value="PROTEIN YJDN"/>
    <property type="match status" value="1"/>
</dbReference>
<gene>
    <name evidence="2" type="ORF">KQI86_05320</name>
</gene>
<evidence type="ECO:0000313" key="2">
    <source>
        <dbReference type="EMBL" id="MBU5483742.1"/>
    </source>
</evidence>
<evidence type="ECO:0000259" key="1">
    <source>
        <dbReference type="Pfam" id="PF06983"/>
    </source>
</evidence>
<organism evidence="2 3">
    <name type="scientific">Clostridium mobile</name>
    <dbReference type="NCBI Taxonomy" id="2841512"/>
    <lineage>
        <taxon>Bacteria</taxon>
        <taxon>Bacillati</taxon>
        <taxon>Bacillota</taxon>
        <taxon>Clostridia</taxon>
        <taxon>Eubacteriales</taxon>
        <taxon>Clostridiaceae</taxon>
        <taxon>Clostridium</taxon>
    </lineage>
</organism>